<feature type="transmembrane region" description="Helical" evidence="6">
    <location>
        <begin position="212"/>
        <end position="231"/>
    </location>
</feature>
<dbReference type="PANTHER" id="PTHR10010:SF46">
    <property type="entry name" value="SODIUM-DEPENDENT PHOSPHATE TRANSPORT PROTEIN 2B"/>
    <property type="match status" value="1"/>
</dbReference>
<dbReference type="InterPro" id="IPR038078">
    <property type="entry name" value="PhoU-like_sf"/>
</dbReference>
<protein>
    <submittedName>
        <fullName evidence="8">Phosphate:Na+ symporter</fullName>
    </submittedName>
</protein>
<comment type="subcellular location">
    <subcellularLocation>
        <location evidence="1">Cell membrane</location>
        <topology evidence="1">Multi-pass membrane protein</topology>
    </subcellularLocation>
</comment>
<dbReference type="Proteomes" id="UP000184536">
    <property type="component" value="Unassembled WGS sequence"/>
</dbReference>
<evidence type="ECO:0000313" key="9">
    <source>
        <dbReference type="Proteomes" id="UP000184536"/>
    </source>
</evidence>
<reference evidence="9" key="1">
    <citation type="submission" date="2016-11" db="EMBL/GenBank/DDBJ databases">
        <authorList>
            <person name="Varghese N."/>
            <person name="Submissions S."/>
        </authorList>
    </citation>
    <scope>NUCLEOTIDE SEQUENCE [LARGE SCALE GENOMIC DNA]</scope>
    <source>
        <strain evidence="9">DSM 17957</strain>
    </source>
</reference>
<dbReference type="RefSeq" id="WP_110940397.1">
    <property type="nucleotide sequence ID" value="NZ_FQZV01000013.1"/>
</dbReference>
<proteinExistence type="predicted"/>
<dbReference type="NCBIfam" id="NF037997">
    <property type="entry name" value="Na_Pi_symport"/>
    <property type="match status" value="1"/>
</dbReference>
<feature type="transmembrane region" description="Helical" evidence="6">
    <location>
        <begin position="99"/>
        <end position="121"/>
    </location>
</feature>
<evidence type="ECO:0000313" key="8">
    <source>
        <dbReference type="EMBL" id="SHJ04365.1"/>
    </source>
</evidence>
<dbReference type="OrthoDB" id="9763003at2"/>
<name>A0A1M6G2Z7_9FIRM</name>
<keyword evidence="9" id="KW-1185">Reference proteome</keyword>
<dbReference type="PANTHER" id="PTHR10010">
    <property type="entry name" value="SOLUTE CARRIER FAMILY 34 SODIUM PHOSPHATE , MEMBER 2-RELATED"/>
    <property type="match status" value="1"/>
</dbReference>
<evidence type="ECO:0000256" key="4">
    <source>
        <dbReference type="ARBA" id="ARBA00022989"/>
    </source>
</evidence>
<dbReference type="SUPFAM" id="SSF109755">
    <property type="entry name" value="PhoU-like"/>
    <property type="match status" value="1"/>
</dbReference>
<dbReference type="STRING" id="1121919.SAMN02745975_01151"/>
<dbReference type="InterPro" id="IPR026022">
    <property type="entry name" value="PhoU_dom"/>
</dbReference>
<feature type="domain" description="PhoU" evidence="7">
    <location>
        <begin position="451"/>
        <end position="534"/>
    </location>
</feature>
<feature type="transmembrane region" description="Helical" evidence="6">
    <location>
        <begin position="243"/>
        <end position="264"/>
    </location>
</feature>
<keyword evidence="2" id="KW-1003">Cell membrane</keyword>
<evidence type="ECO:0000256" key="2">
    <source>
        <dbReference type="ARBA" id="ARBA00022475"/>
    </source>
</evidence>
<dbReference type="InterPro" id="IPR004633">
    <property type="entry name" value="NaPi_cotrn-rel/YqeW-like"/>
</dbReference>
<feature type="domain" description="PhoU" evidence="7">
    <location>
        <begin position="348"/>
        <end position="432"/>
    </location>
</feature>
<dbReference type="Pfam" id="PF02690">
    <property type="entry name" value="Na_Pi_cotrans"/>
    <property type="match status" value="2"/>
</dbReference>
<dbReference type="InterPro" id="IPR003841">
    <property type="entry name" value="Na/Pi_transpt"/>
</dbReference>
<evidence type="ECO:0000259" key="7">
    <source>
        <dbReference type="Pfam" id="PF01895"/>
    </source>
</evidence>
<keyword evidence="4 6" id="KW-1133">Transmembrane helix</keyword>
<feature type="transmembrane region" description="Helical" evidence="6">
    <location>
        <begin position="172"/>
        <end position="192"/>
    </location>
</feature>
<feature type="transmembrane region" description="Helical" evidence="6">
    <location>
        <begin position="68"/>
        <end position="87"/>
    </location>
</feature>
<accession>A0A1M6G2Z7</accession>
<dbReference type="GO" id="GO:0044341">
    <property type="term" value="P:sodium-dependent phosphate transport"/>
    <property type="evidence" value="ECO:0007669"/>
    <property type="project" value="InterPro"/>
</dbReference>
<feature type="transmembrane region" description="Helical" evidence="6">
    <location>
        <begin position="45"/>
        <end position="62"/>
    </location>
</feature>
<dbReference type="Pfam" id="PF01895">
    <property type="entry name" value="PhoU"/>
    <property type="match status" value="2"/>
</dbReference>
<keyword evidence="3 6" id="KW-0812">Transmembrane</keyword>
<evidence type="ECO:0000256" key="1">
    <source>
        <dbReference type="ARBA" id="ARBA00004651"/>
    </source>
</evidence>
<dbReference type="EMBL" id="FQZV01000013">
    <property type="protein sequence ID" value="SHJ04365.1"/>
    <property type="molecule type" value="Genomic_DNA"/>
</dbReference>
<evidence type="ECO:0000256" key="5">
    <source>
        <dbReference type="ARBA" id="ARBA00023136"/>
    </source>
</evidence>
<evidence type="ECO:0000256" key="6">
    <source>
        <dbReference type="SAM" id="Phobius"/>
    </source>
</evidence>
<organism evidence="8 9">
    <name type="scientific">Geosporobacter subterraneus DSM 17957</name>
    <dbReference type="NCBI Taxonomy" id="1121919"/>
    <lineage>
        <taxon>Bacteria</taxon>
        <taxon>Bacillati</taxon>
        <taxon>Bacillota</taxon>
        <taxon>Clostridia</taxon>
        <taxon>Peptostreptococcales</taxon>
        <taxon>Thermotaleaceae</taxon>
        <taxon>Geosporobacter</taxon>
    </lineage>
</organism>
<sequence>MKIVFELLGGLGLFLYGMTIMGDGLEKTAGDKMKKIIEVLTNNRIIAVIVGALVTMIIQSSSATTVMVVGFVNAGIMTLTQATGIIMGANIGTTITAQIASLNISAIAPIAVGISVAVWMFSDNKKTKNAAEIFIGFGILFIGMDFMKDAVKPLRGYEGFTHMLLSFGKPTITDSILAILAGFGITAIVQSSSASTGLLIALASEGLLPIEAAMPIVFGTNIGTCVTAMLSSIGANRTAKRAAFIHFLFNIIGTIIFMIFFRGLTINLVKSISPDSAARQLANAHTLFNVTNTIILLPFASILVRFANRIIPKKDYEDLEIKGIRYLDDRILETPSIAMVQVIKETLNMGDLALESYQKSMEAFFKKDEKLAHEVFKLEKIVNSMERSIAEYLVKLSNTSLSAEQHEIVDGLINTINDIERVGDHSDNLAELAIYAIEHEIEFSEQAVQELSHMHERVVKSYNQSILALRTGDMNIAKKVAEREGEIDLMEKTLRANHIARLNRQSCSAEAGVVFLDIISNLERIGDHASNIALAVLDTTKK</sequence>
<dbReference type="Gene3D" id="1.20.58.220">
    <property type="entry name" value="Phosphate transport system protein phou homolog 2, domain 2"/>
    <property type="match status" value="1"/>
</dbReference>
<keyword evidence="5 6" id="KW-0472">Membrane</keyword>
<feature type="transmembrane region" description="Helical" evidence="6">
    <location>
        <begin position="284"/>
        <end position="304"/>
    </location>
</feature>
<evidence type="ECO:0000256" key="3">
    <source>
        <dbReference type="ARBA" id="ARBA00022692"/>
    </source>
</evidence>
<dbReference type="AlphaFoldDB" id="A0A1M6G2Z7"/>
<gene>
    <name evidence="8" type="ORF">SAMN02745975_01151</name>
</gene>
<dbReference type="GO" id="GO:0005886">
    <property type="term" value="C:plasma membrane"/>
    <property type="evidence" value="ECO:0007669"/>
    <property type="project" value="UniProtKB-SubCell"/>
</dbReference>
<feature type="transmembrane region" description="Helical" evidence="6">
    <location>
        <begin position="6"/>
        <end position="25"/>
    </location>
</feature>
<dbReference type="NCBIfam" id="TIGR00704">
    <property type="entry name" value="NaPi_cotrn_rel"/>
    <property type="match status" value="1"/>
</dbReference>
<dbReference type="GO" id="GO:0005436">
    <property type="term" value="F:sodium:phosphate symporter activity"/>
    <property type="evidence" value="ECO:0007669"/>
    <property type="project" value="InterPro"/>
</dbReference>